<dbReference type="Pfam" id="PF01180">
    <property type="entry name" value="DHO_dh"/>
    <property type="match status" value="1"/>
</dbReference>
<evidence type="ECO:0000256" key="6">
    <source>
        <dbReference type="ARBA" id="ARBA00022475"/>
    </source>
</evidence>
<dbReference type="InterPro" id="IPR050074">
    <property type="entry name" value="DHO_dehydrogenase"/>
</dbReference>
<feature type="binding site" evidence="13">
    <location>
        <position position="265"/>
    </location>
    <ligand>
        <name>FMN</name>
        <dbReference type="ChEBI" id="CHEBI:58210"/>
    </ligand>
</feature>
<dbReference type="PROSITE" id="PS00912">
    <property type="entry name" value="DHODEHASE_2"/>
    <property type="match status" value="1"/>
</dbReference>
<keyword evidence="16" id="KW-1185">Reference proteome</keyword>
<comment type="subcellular location">
    <subcellularLocation>
        <location evidence="2 13">Cell membrane</location>
        <topology evidence="2 13">Peripheral membrane protein</topology>
    </subcellularLocation>
</comment>
<dbReference type="NCBIfam" id="NF003645">
    <property type="entry name" value="PRK05286.1-2"/>
    <property type="match status" value="1"/>
</dbReference>
<organism evidence="15 16">
    <name type="scientific">Denitromonas halophila</name>
    <dbReference type="NCBI Taxonomy" id="1629404"/>
    <lineage>
        <taxon>Bacteria</taxon>
        <taxon>Pseudomonadati</taxon>
        <taxon>Pseudomonadota</taxon>
        <taxon>Betaproteobacteria</taxon>
        <taxon>Rhodocyclales</taxon>
        <taxon>Zoogloeaceae</taxon>
        <taxon>Denitromonas</taxon>
    </lineage>
</organism>
<dbReference type="EMBL" id="VMNK01000005">
    <property type="protein sequence ID" value="TVO57993.1"/>
    <property type="molecule type" value="Genomic_DNA"/>
</dbReference>
<sequence>MLYDLIRSVFFSMDAEQAHGLGMNALRLGGRLLPPAEPLPAVPTEVMGIAFPNRVGLAAGLDKNGEAIDGLARIGFGFLEIGTITPRPQPGNPKPRLFRLPEVEGIINRMGFNNHGVDALVANVRAAKYRGVLGINIGKNADTPIERAVDDYLACLDKVYALASYVTVNISSPNTKNLRALQGATELDALLGPLKAAQERLADQHGKHVPLALKIAPDLDDDQITQIADAVRKHRFEAVIATNTTIARDAVKGLRHGDETGGLSGGPVRDASTRVIRALSAKLGGEVPIIGAGGILNGEHAREKIDAGAALVQIYSGLIYHGPRLIRDCVAATDRHY</sequence>
<evidence type="ECO:0000256" key="12">
    <source>
        <dbReference type="ARBA" id="ARBA00048639"/>
    </source>
</evidence>
<dbReference type="Gene3D" id="3.20.20.70">
    <property type="entry name" value="Aldolase class I"/>
    <property type="match status" value="1"/>
</dbReference>
<feature type="binding site" evidence="13">
    <location>
        <begin position="243"/>
        <end position="244"/>
    </location>
    <ligand>
        <name>substrate</name>
    </ligand>
</feature>
<feature type="domain" description="Dihydroorotate dehydrogenase catalytic" evidence="14">
    <location>
        <begin position="44"/>
        <end position="327"/>
    </location>
</feature>
<comment type="caution">
    <text evidence="15">The sequence shown here is derived from an EMBL/GenBank/DDBJ whole genome shotgun (WGS) entry which is preliminary data.</text>
</comment>
<accession>A0A557QYK9</accession>
<dbReference type="EC" id="1.3.5.2" evidence="13"/>
<dbReference type="NCBIfam" id="NF003652">
    <property type="entry name" value="PRK05286.2-5"/>
    <property type="match status" value="1"/>
</dbReference>
<dbReference type="GO" id="GO:0006207">
    <property type="term" value="P:'de novo' pyrimidine nucleobase biosynthetic process"/>
    <property type="evidence" value="ECO:0007669"/>
    <property type="project" value="UniProtKB-UniRule"/>
</dbReference>
<dbReference type="PANTHER" id="PTHR48109:SF4">
    <property type="entry name" value="DIHYDROOROTATE DEHYDROGENASE (QUINONE), MITOCHONDRIAL"/>
    <property type="match status" value="1"/>
</dbReference>
<dbReference type="NCBIfam" id="NF003644">
    <property type="entry name" value="PRK05286.1-1"/>
    <property type="match status" value="1"/>
</dbReference>
<evidence type="ECO:0000259" key="14">
    <source>
        <dbReference type="Pfam" id="PF01180"/>
    </source>
</evidence>
<dbReference type="CDD" id="cd04738">
    <property type="entry name" value="DHOD_2_like"/>
    <property type="match status" value="1"/>
</dbReference>
<dbReference type="PANTHER" id="PTHR48109">
    <property type="entry name" value="DIHYDROOROTATE DEHYDROGENASE (QUINONE), MITOCHONDRIAL-RELATED"/>
    <property type="match status" value="1"/>
</dbReference>
<comment type="function">
    <text evidence="1 13">Catalyzes the conversion of dihydroorotate to orotate with quinone as electron acceptor.</text>
</comment>
<dbReference type="Proteomes" id="UP000319502">
    <property type="component" value="Unassembled WGS sequence"/>
</dbReference>
<comment type="cofactor">
    <cofactor evidence="13">
        <name>FMN</name>
        <dbReference type="ChEBI" id="CHEBI:58210"/>
    </cofactor>
    <text evidence="13">Binds 1 FMN per subunit.</text>
</comment>
<dbReference type="AlphaFoldDB" id="A0A557QYK9"/>
<feature type="active site" description="Nucleophile" evidence="13">
    <location>
        <position position="172"/>
    </location>
</feature>
<dbReference type="NCBIfam" id="NF003646">
    <property type="entry name" value="PRK05286.1-4"/>
    <property type="match status" value="1"/>
</dbReference>
<comment type="subunit">
    <text evidence="5 13">Monomer.</text>
</comment>
<reference evidence="15 16" key="1">
    <citation type="submission" date="2019-07" db="EMBL/GenBank/DDBJ databases">
        <title>The pathways for chlorine oxyanion respiration interact through the shared metabolite chlorate.</title>
        <authorList>
            <person name="Barnum T.P."/>
            <person name="Cheng Y."/>
            <person name="Hill K.A."/>
            <person name="Lucas L.N."/>
            <person name="Carlson H.K."/>
            <person name="Coates J.D."/>
        </authorList>
    </citation>
    <scope>NUCLEOTIDE SEQUENCE [LARGE SCALE GENOMIC DNA]</scope>
    <source>
        <strain evidence="15 16">SFB-3</strain>
    </source>
</reference>
<feature type="binding site" evidence="13">
    <location>
        <position position="83"/>
    </location>
    <ligand>
        <name>FMN</name>
        <dbReference type="ChEBI" id="CHEBI:58210"/>
    </ligand>
</feature>
<dbReference type="GO" id="GO:0005886">
    <property type="term" value="C:plasma membrane"/>
    <property type="evidence" value="ECO:0007669"/>
    <property type="project" value="UniProtKB-SubCell"/>
</dbReference>
<dbReference type="PIRSF" id="PIRSF000164">
    <property type="entry name" value="DHO_oxidase"/>
    <property type="match status" value="1"/>
</dbReference>
<dbReference type="InterPro" id="IPR012135">
    <property type="entry name" value="Dihydroorotate_DH_1_2"/>
</dbReference>
<evidence type="ECO:0000256" key="4">
    <source>
        <dbReference type="ARBA" id="ARBA00005359"/>
    </source>
</evidence>
<evidence type="ECO:0000256" key="5">
    <source>
        <dbReference type="ARBA" id="ARBA00011245"/>
    </source>
</evidence>
<keyword evidence="11 13" id="KW-0472">Membrane</keyword>
<evidence type="ECO:0000256" key="8">
    <source>
        <dbReference type="ARBA" id="ARBA00022643"/>
    </source>
</evidence>
<dbReference type="NCBIfam" id="TIGR01036">
    <property type="entry name" value="pyrD_sub2"/>
    <property type="match status" value="1"/>
</dbReference>
<evidence type="ECO:0000256" key="3">
    <source>
        <dbReference type="ARBA" id="ARBA00005161"/>
    </source>
</evidence>
<dbReference type="SUPFAM" id="SSF51395">
    <property type="entry name" value="FMN-linked oxidoreductases"/>
    <property type="match status" value="1"/>
</dbReference>
<proteinExistence type="inferred from homology"/>
<dbReference type="InterPro" id="IPR013785">
    <property type="entry name" value="Aldolase_TIM"/>
</dbReference>
<feature type="binding site" evidence="13">
    <location>
        <position position="169"/>
    </location>
    <ligand>
        <name>FMN</name>
        <dbReference type="ChEBI" id="CHEBI:58210"/>
    </ligand>
</feature>
<evidence type="ECO:0000256" key="10">
    <source>
        <dbReference type="ARBA" id="ARBA00023002"/>
    </source>
</evidence>
<dbReference type="OrthoDB" id="9802377at2"/>
<dbReference type="InterPro" id="IPR005719">
    <property type="entry name" value="Dihydroorotate_DH_2"/>
</dbReference>
<evidence type="ECO:0000256" key="7">
    <source>
        <dbReference type="ARBA" id="ARBA00022630"/>
    </source>
</evidence>
<feature type="binding site" evidence="13">
    <location>
        <position position="169"/>
    </location>
    <ligand>
        <name>substrate</name>
    </ligand>
</feature>
<name>A0A557QYK9_9RHOO</name>
<comment type="similarity">
    <text evidence="4 13">Belongs to the dihydroorotate dehydrogenase family. Type 2 subfamily.</text>
</comment>
<feature type="binding site" evidence="13">
    <location>
        <position position="294"/>
    </location>
    <ligand>
        <name>FMN</name>
        <dbReference type="ChEBI" id="CHEBI:58210"/>
    </ligand>
</feature>
<evidence type="ECO:0000256" key="2">
    <source>
        <dbReference type="ARBA" id="ARBA00004202"/>
    </source>
</evidence>
<keyword evidence="6 13" id="KW-1003">Cell membrane</keyword>
<evidence type="ECO:0000256" key="13">
    <source>
        <dbReference type="HAMAP-Rule" id="MF_00225"/>
    </source>
</evidence>
<evidence type="ECO:0000256" key="9">
    <source>
        <dbReference type="ARBA" id="ARBA00022975"/>
    </source>
</evidence>
<dbReference type="FunFam" id="3.20.20.70:FF:000028">
    <property type="entry name" value="Dihydroorotate dehydrogenase (quinone)"/>
    <property type="match status" value="1"/>
</dbReference>
<keyword evidence="10 13" id="KW-0560">Oxidoreductase</keyword>
<dbReference type="InterPro" id="IPR005720">
    <property type="entry name" value="Dihydroorotate_DH_cat"/>
</dbReference>
<dbReference type="GO" id="GO:0005737">
    <property type="term" value="C:cytoplasm"/>
    <property type="evidence" value="ECO:0007669"/>
    <property type="project" value="InterPro"/>
</dbReference>
<evidence type="ECO:0000256" key="11">
    <source>
        <dbReference type="ARBA" id="ARBA00023136"/>
    </source>
</evidence>
<dbReference type="GO" id="GO:0044205">
    <property type="term" value="P:'de novo' UMP biosynthetic process"/>
    <property type="evidence" value="ECO:0007669"/>
    <property type="project" value="UniProtKB-UniRule"/>
</dbReference>
<dbReference type="UniPathway" id="UPA00070">
    <property type="reaction ID" value="UER00946"/>
</dbReference>
<feature type="binding site" evidence="13">
    <location>
        <position position="63"/>
    </location>
    <ligand>
        <name>substrate</name>
    </ligand>
</feature>
<feature type="binding site" evidence="13">
    <location>
        <position position="242"/>
    </location>
    <ligand>
        <name>FMN</name>
        <dbReference type="ChEBI" id="CHEBI:58210"/>
    </ligand>
</feature>
<feature type="binding site" evidence="13">
    <location>
        <position position="214"/>
    </location>
    <ligand>
        <name>FMN</name>
        <dbReference type="ChEBI" id="CHEBI:58210"/>
    </ligand>
</feature>
<feature type="binding site" evidence="13">
    <location>
        <begin position="108"/>
        <end position="112"/>
    </location>
    <ligand>
        <name>substrate</name>
    </ligand>
</feature>
<feature type="binding site" evidence="13">
    <location>
        <position position="174"/>
    </location>
    <ligand>
        <name>substrate</name>
    </ligand>
</feature>
<feature type="binding site" evidence="13">
    <location>
        <position position="136"/>
    </location>
    <ligand>
        <name>FMN</name>
        <dbReference type="ChEBI" id="CHEBI:58210"/>
    </ligand>
</feature>
<evidence type="ECO:0000313" key="16">
    <source>
        <dbReference type="Proteomes" id="UP000319502"/>
    </source>
</evidence>
<evidence type="ECO:0000256" key="1">
    <source>
        <dbReference type="ARBA" id="ARBA00003125"/>
    </source>
</evidence>
<dbReference type="HAMAP" id="MF_00225">
    <property type="entry name" value="DHO_dh_type2"/>
    <property type="match status" value="1"/>
</dbReference>
<dbReference type="RefSeq" id="WP_144308771.1">
    <property type="nucleotide sequence ID" value="NZ_VMNK01000005.1"/>
</dbReference>
<dbReference type="GO" id="GO:0106430">
    <property type="term" value="F:dihydroorotate dehydrogenase (quinone) activity"/>
    <property type="evidence" value="ECO:0007669"/>
    <property type="project" value="UniProtKB-EC"/>
</dbReference>
<feature type="binding site" evidence="13">
    <location>
        <begin position="315"/>
        <end position="316"/>
    </location>
    <ligand>
        <name>FMN</name>
        <dbReference type="ChEBI" id="CHEBI:58210"/>
    </ligand>
</feature>
<comment type="catalytic activity">
    <reaction evidence="12 13">
        <text>(S)-dihydroorotate + a quinone = orotate + a quinol</text>
        <dbReference type="Rhea" id="RHEA:30187"/>
        <dbReference type="ChEBI" id="CHEBI:24646"/>
        <dbReference type="ChEBI" id="CHEBI:30839"/>
        <dbReference type="ChEBI" id="CHEBI:30864"/>
        <dbReference type="ChEBI" id="CHEBI:132124"/>
        <dbReference type="EC" id="1.3.5.2"/>
    </reaction>
</comment>
<keyword evidence="8 13" id="KW-0288">FMN</keyword>
<feature type="binding site" evidence="13">
    <location>
        <begin position="59"/>
        <end position="63"/>
    </location>
    <ligand>
        <name>FMN</name>
        <dbReference type="ChEBI" id="CHEBI:58210"/>
    </ligand>
</feature>
<keyword evidence="9 13" id="KW-0665">Pyrimidine biosynthesis</keyword>
<protein>
    <recommendedName>
        <fullName evidence="13">Dihydroorotate dehydrogenase (quinone)</fullName>
        <ecNumber evidence="13">1.3.5.2</ecNumber>
    </recommendedName>
    <alternativeName>
        <fullName evidence="13">DHOdehase</fullName>
        <shortName evidence="13">DHOD</shortName>
        <shortName evidence="13">DHODase</shortName>
    </alternativeName>
    <alternativeName>
        <fullName evidence="13">Dihydroorotate oxidase</fullName>
    </alternativeName>
</protein>
<gene>
    <name evidence="13" type="primary">pyrD</name>
    <name evidence="15" type="ORF">FHP91_06195</name>
</gene>
<dbReference type="PROSITE" id="PS00911">
    <property type="entry name" value="DHODEHASE_1"/>
    <property type="match status" value="1"/>
</dbReference>
<comment type="pathway">
    <text evidence="3 13">Pyrimidine metabolism; UMP biosynthesis via de novo pathway; orotate from (S)-dihydroorotate (quinone route): step 1/1.</text>
</comment>
<keyword evidence="7 13" id="KW-0285">Flavoprotein</keyword>
<evidence type="ECO:0000313" key="15">
    <source>
        <dbReference type="EMBL" id="TVO57993.1"/>
    </source>
</evidence>
<dbReference type="InterPro" id="IPR001295">
    <property type="entry name" value="Dihydroorotate_DH_CS"/>
</dbReference>